<dbReference type="EMBL" id="CP002503">
    <property type="protein sequence ID" value="AET40977.1"/>
    <property type="molecule type" value="Genomic_DNA"/>
</dbReference>
<name>G8JVW2_ERECY</name>
<dbReference type="PRINTS" id="PR00405">
    <property type="entry name" value="REVINTRACTNG"/>
</dbReference>
<feature type="compositionally biased region" description="Polar residues" evidence="6">
    <location>
        <begin position="287"/>
        <end position="309"/>
    </location>
</feature>
<dbReference type="FunCoup" id="G8JVW2">
    <property type="interactions" value="695"/>
</dbReference>
<evidence type="ECO:0000313" key="9">
    <source>
        <dbReference type="Proteomes" id="UP000006790"/>
    </source>
</evidence>
<evidence type="ECO:0000256" key="5">
    <source>
        <dbReference type="PROSITE-ProRule" id="PRU00288"/>
    </source>
</evidence>
<dbReference type="SMART" id="SM00105">
    <property type="entry name" value="ArfGap"/>
    <property type="match status" value="1"/>
</dbReference>
<dbReference type="GeneID" id="11471243"/>
<dbReference type="CDD" id="cd08831">
    <property type="entry name" value="ArfGap_ArfGap2_3_like"/>
    <property type="match status" value="1"/>
</dbReference>
<evidence type="ECO:0000259" key="7">
    <source>
        <dbReference type="PROSITE" id="PS50115"/>
    </source>
</evidence>
<protein>
    <recommendedName>
        <fullName evidence="7">Arf-GAP domain-containing protein</fullName>
    </recommendedName>
</protein>
<dbReference type="GO" id="GO:0008270">
    <property type="term" value="F:zinc ion binding"/>
    <property type="evidence" value="ECO:0007669"/>
    <property type="project" value="UniProtKB-KW"/>
</dbReference>
<dbReference type="HOGENOM" id="CLU_023062_7_0_1"/>
<feature type="domain" description="Arf-GAP" evidence="7">
    <location>
        <begin position="16"/>
        <end position="138"/>
    </location>
</feature>
<evidence type="ECO:0000313" key="8">
    <source>
        <dbReference type="EMBL" id="AET40977.1"/>
    </source>
</evidence>
<proteinExistence type="predicted"/>
<accession>G8JVW2</accession>
<dbReference type="RefSeq" id="XP_003647794.1">
    <property type="nucleotide sequence ID" value="XM_003647746.1"/>
</dbReference>
<keyword evidence="2" id="KW-0479">Metal-binding</keyword>
<dbReference type="GO" id="GO:0030126">
    <property type="term" value="C:COPI vesicle coat"/>
    <property type="evidence" value="ECO:0007669"/>
    <property type="project" value="EnsemblFungi"/>
</dbReference>
<dbReference type="KEGG" id="erc:Ecym_7127"/>
<dbReference type="AlphaFoldDB" id="G8JVW2"/>
<dbReference type="SUPFAM" id="SSF57863">
    <property type="entry name" value="ArfGap/RecO-like zinc finger"/>
    <property type="match status" value="1"/>
</dbReference>
<gene>
    <name evidence="8" type="ordered locus">Ecym_7127</name>
</gene>
<feature type="compositionally biased region" description="Polar residues" evidence="6">
    <location>
        <begin position="176"/>
        <end position="202"/>
    </location>
</feature>
<dbReference type="GO" id="GO:0000139">
    <property type="term" value="C:Golgi membrane"/>
    <property type="evidence" value="ECO:0007669"/>
    <property type="project" value="GOC"/>
</dbReference>
<reference evidence="9" key="1">
    <citation type="journal article" date="2012" name="G3 (Bethesda)">
        <title>Pichia sorbitophila, an interspecies yeast hybrid reveals early steps of genome resolution following polyploidization.</title>
        <authorList>
            <person name="Leh Louis V."/>
            <person name="Despons L."/>
            <person name="Friedrich A."/>
            <person name="Martin T."/>
            <person name="Durrens P."/>
            <person name="Casaregola S."/>
            <person name="Neuveglise C."/>
            <person name="Fairhead C."/>
            <person name="Marck C."/>
            <person name="Cruz J.A."/>
            <person name="Straub M.L."/>
            <person name="Kugler V."/>
            <person name="Sacerdot C."/>
            <person name="Uzunov Z."/>
            <person name="Thierry A."/>
            <person name="Weiss S."/>
            <person name="Bleykasten C."/>
            <person name="De Montigny J."/>
            <person name="Jacques N."/>
            <person name="Jung P."/>
            <person name="Lemaire M."/>
            <person name="Mallet S."/>
            <person name="Morel G."/>
            <person name="Richard G.F."/>
            <person name="Sarkar A."/>
            <person name="Savel G."/>
            <person name="Schacherer J."/>
            <person name="Seret M.L."/>
            <person name="Talla E."/>
            <person name="Samson G."/>
            <person name="Jubin C."/>
            <person name="Poulain J."/>
            <person name="Vacherie B."/>
            <person name="Barbe V."/>
            <person name="Pelletier E."/>
            <person name="Sherman D.J."/>
            <person name="Westhof E."/>
            <person name="Weissenbach J."/>
            <person name="Baret P.V."/>
            <person name="Wincker P."/>
            <person name="Gaillardin C."/>
            <person name="Dujon B."/>
            <person name="Souciet J.L."/>
        </authorList>
    </citation>
    <scope>NUCLEOTIDE SEQUENCE [LARGE SCALE GENOMIC DNA]</scope>
    <source>
        <strain evidence="9">CBS 270.75 / DBVPG 7215 / KCTC 17166 / NRRL Y-17582</strain>
    </source>
</reference>
<dbReference type="InterPro" id="IPR001164">
    <property type="entry name" value="ArfGAP_dom"/>
</dbReference>
<dbReference type="GO" id="GO:0006888">
    <property type="term" value="P:endoplasmic reticulum to Golgi vesicle-mediated transport"/>
    <property type="evidence" value="ECO:0007669"/>
    <property type="project" value="EnsemblFungi"/>
</dbReference>
<dbReference type="Proteomes" id="UP000006790">
    <property type="component" value="Chromosome 7"/>
</dbReference>
<dbReference type="GO" id="GO:0006890">
    <property type="term" value="P:retrograde vesicle-mediated transport, Golgi to endoplasmic reticulum"/>
    <property type="evidence" value="ECO:0007669"/>
    <property type="project" value="EnsemblFungi"/>
</dbReference>
<dbReference type="Gene3D" id="1.10.220.150">
    <property type="entry name" value="Arf GTPase activating protein"/>
    <property type="match status" value="1"/>
</dbReference>
<dbReference type="InterPro" id="IPR038508">
    <property type="entry name" value="ArfGAP_dom_sf"/>
</dbReference>
<organism evidence="8 9">
    <name type="scientific">Eremothecium cymbalariae (strain CBS 270.75 / DBVPG 7215 / KCTC 17166 / NRRL Y-17582)</name>
    <name type="common">Yeast</name>
    <dbReference type="NCBI Taxonomy" id="931890"/>
    <lineage>
        <taxon>Eukaryota</taxon>
        <taxon>Fungi</taxon>
        <taxon>Dikarya</taxon>
        <taxon>Ascomycota</taxon>
        <taxon>Saccharomycotina</taxon>
        <taxon>Saccharomycetes</taxon>
        <taxon>Saccharomycetales</taxon>
        <taxon>Saccharomycetaceae</taxon>
        <taxon>Eremothecium</taxon>
    </lineage>
</organism>
<dbReference type="GO" id="GO:0005096">
    <property type="term" value="F:GTPase activator activity"/>
    <property type="evidence" value="ECO:0007669"/>
    <property type="project" value="UniProtKB-KW"/>
</dbReference>
<dbReference type="STRING" id="931890.G8JVW2"/>
<feature type="region of interest" description="Disordered" evidence="6">
    <location>
        <begin position="420"/>
        <end position="449"/>
    </location>
</feature>
<dbReference type="GO" id="GO:0048205">
    <property type="term" value="P:COPI coating of Golgi vesicle"/>
    <property type="evidence" value="ECO:0007669"/>
    <property type="project" value="EnsemblFungi"/>
</dbReference>
<keyword evidence="1" id="KW-0343">GTPase activation</keyword>
<keyword evidence="4" id="KW-0862">Zinc</keyword>
<feature type="compositionally biased region" description="Polar residues" evidence="6">
    <location>
        <begin position="431"/>
        <end position="447"/>
    </location>
</feature>
<evidence type="ECO:0000256" key="1">
    <source>
        <dbReference type="ARBA" id="ARBA00022468"/>
    </source>
</evidence>
<evidence type="ECO:0000256" key="3">
    <source>
        <dbReference type="ARBA" id="ARBA00022771"/>
    </source>
</evidence>
<feature type="compositionally biased region" description="Polar residues" evidence="6">
    <location>
        <begin position="155"/>
        <end position="164"/>
    </location>
</feature>
<dbReference type="PROSITE" id="PS50115">
    <property type="entry name" value="ARFGAP"/>
    <property type="match status" value="1"/>
</dbReference>
<keyword evidence="9" id="KW-1185">Reference proteome</keyword>
<evidence type="ECO:0000256" key="2">
    <source>
        <dbReference type="ARBA" id="ARBA00022723"/>
    </source>
</evidence>
<dbReference type="Pfam" id="PF01412">
    <property type="entry name" value="ArfGap"/>
    <property type="match status" value="1"/>
</dbReference>
<dbReference type="OrthoDB" id="983479at2759"/>
<dbReference type="InParanoid" id="G8JVW2"/>
<dbReference type="PANTHER" id="PTHR45686">
    <property type="entry name" value="ADP-RIBOSYLATION FACTOR GTPASE ACTIVATING PROTEIN 3, ISOFORM H-RELATED"/>
    <property type="match status" value="1"/>
</dbReference>
<dbReference type="eggNOG" id="KOG0706">
    <property type="taxonomic scope" value="Eukaryota"/>
</dbReference>
<dbReference type="PANTHER" id="PTHR45686:SF4">
    <property type="entry name" value="ADP-RIBOSYLATION FACTOR GTPASE ACTIVATING PROTEIN 3, ISOFORM H"/>
    <property type="match status" value="1"/>
</dbReference>
<feature type="region of interest" description="Disordered" evidence="6">
    <location>
        <begin position="142"/>
        <end position="241"/>
    </location>
</feature>
<keyword evidence="3 5" id="KW-0863">Zinc-finger</keyword>
<evidence type="ECO:0000256" key="4">
    <source>
        <dbReference type="ARBA" id="ARBA00022833"/>
    </source>
</evidence>
<dbReference type="InterPro" id="IPR037278">
    <property type="entry name" value="ARFGAP/RecO"/>
</dbReference>
<evidence type="ECO:0000256" key="6">
    <source>
        <dbReference type="SAM" id="MobiDB-lite"/>
    </source>
</evidence>
<feature type="compositionally biased region" description="Basic residues" evidence="6">
    <location>
        <begin position="228"/>
        <end position="241"/>
    </location>
</feature>
<feature type="compositionally biased region" description="Low complexity" evidence="6">
    <location>
        <begin position="265"/>
        <end position="275"/>
    </location>
</feature>
<sequence>MSEDAGDIYVDKSVSDGVFSKLNSKGENKVCFDCGNKNPTWTSVPFGIMLCIQCSGEHRKLGVHITFVKSSNLDKWTVNNLRNFKLGGNHRAREYFLKNNGKQFLDYKMDKRVKYTSTVAKNYKAHLNKRVLKDREQHPRELIFTTDDDLESGDSDNTSKNNSVDDFFSTWEKPASSASSPKILTPNSTSGTLNNGSRSTILNAPVGRRRMPLLSTSSTNASGGGSGAKKHSILTSRKPVKTTVKRADTDLFDQFEKEAKEEQEMAALASSTSSLDSRRHTLSSSSYTQPKQIKLQPSSGKDSTFGNSSDFEDNPYDDGIKFDQIKAGGVIPSVDDVQPKLAKLGFGMTKNDAIKLANEAKESKRAATGPKYTGQLAAKFGSQKAISSDQLFGRGGYDEDASKEAKERLKKDFNNATSISSSSYFGEDDQSQLQGTSSTPYTSQNNPLVDISFTSDEDLEVVKEALERGAQKLGNYLRDYLRN</sequence>
<feature type="region of interest" description="Disordered" evidence="6">
    <location>
        <begin position="262"/>
        <end position="318"/>
    </location>
</feature>
<dbReference type="OMA" id="PANQVCF"/>